<reference evidence="2" key="1">
    <citation type="submission" date="2021-02" db="EMBL/GenBank/DDBJ databases">
        <authorList>
            <person name="Dougan E. K."/>
            <person name="Rhodes N."/>
            <person name="Thang M."/>
            <person name="Chan C."/>
        </authorList>
    </citation>
    <scope>NUCLEOTIDE SEQUENCE</scope>
</reference>
<keyword evidence="1" id="KW-0472">Membrane</keyword>
<keyword evidence="1" id="KW-1133">Transmembrane helix</keyword>
<feature type="transmembrane region" description="Helical" evidence="1">
    <location>
        <begin position="390"/>
        <end position="410"/>
    </location>
</feature>
<dbReference type="OrthoDB" id="446240at2759"/>
<dbReference type="EMBL" id="CAJNDS010001624">
    <property type="protein sequence ID" value="CAE7268065.1"/>
    <property type="molecule type" value="Genomic_DNA"/>
</dbReference>
<feature type="transmembrane region" description="Helical" evidence="1">
    <location>
        <begin position="531"/>
        <end position="549"/>
    </location>
</feature>
<evidence type="ECO:0000313" key="2">
    <source>
        <dbReference type="EMBL" id="CAE7268065.1"/>
    </source>
</evidence>
<dbReference type="Proteomes" id="UP000604046">
    <property type="component" value="Unassembled WGS sequence"/>
</dbReference>
<accession>A0A812MJV4</accession>
<name>A0A812MJV4_9DINO</name>
<comment type="caution">
    <text evidence="2">The sequence shown here is derived from an EMBL/GenBank/DDBJ whole genome shotgun (WGS) entry which is preliminary data.</text>
</comment>
<proteinExistence type="predicted"/>
<gene>
    <name evidence="2" type="ORF">SNAT2548_LOCUS14219</name>
</gene>
<evidence type="ECO:0000313" key="3">
    <source>
        <dbReference type="Proteomes" id="UP000604046"/>
    </source>
</evidence>
<dbReference type="AlphaFoldDB" id="A0A812MJV4"/>
<feature type="transmembrane region" description="Helical" evidence="1">
    <location>
        <begin position="501"/>
        <end position="519"/>
    </location>
</feature>
<sequence length="573" mass="62073">MKEPAPDFRPTTSKVSLLGSFPATSEGKYGFSAQAGGFVCGVPWAATEVTCVQTLTDLVASFGHFPADVAKWRDAAASRNGVIFALPISASGILRIDPHQRVAEVLGSLPSGRFRWMPGPHTQHHLLGLPDSECSILLADLDHGRIETSRGFSCQGVKMHNWRSAAVAKNGDIYAVPFWATSVLKINVEGTVAQATTLGNFEPGLAKWNHAVLAGDGNIYGVPYSVGKVLRIRPYADQVSTFGSFEPGLAKWREGVLGLDGFIYCIPETAVTILRVDPHRGVTSQIALHGRGATEVTPWPLIPMETGTTTTTTVQIMCFDFDCPGKSQLREDAATIVCREEPCRLSCCLRSCVDFECPEGYTQKASAERFSCASGFCGSTDLLTCCDVDLFYPNVLVPLLIFASTGFACIVAQTQRCRKEHLSSQRKFSIAYFTVLFAWDVCDQTASWWFWEYTADVGASQGVQVAAMMSSMMGTAVILFAFFAGLFLTTPQLLDQRCPEVSYSVTAGCADVVMLIAVFCFEMEGKDQGSWIKVLNLIATLIDFVLKVMQAAGALFGASLDGESFLLVGAEEE</sequence>
<organism evidence="2 3">
    <name type="scientific">Symbiodinium natans</name>
    <dbReference type="NCBI Taxonomy" id="878477"/>
    <lineage>
        <taxon>Eukaryota</taxon>
        <taxon>Sar</taxon>
        <taxon>Alveolata</taxon>
        <taxon>Dinophyceae</taxon>
        <taxon>Suessiales</taxon>
        <taxon>Symbiodiniaceae</taxon>
        <taxon>Symbiodinium</taxon>
    </lineage>
</organism>
<dbReference type="SUPFAM" id="SSF101898">
    <property type="entry name" value="NHL repeat"/>
    <property type="match status" value="1"/>
</dbReference>
<protein>
    <submittedName>
        <fullName evidence="2">Uncharacterized protein</fullName>
    </submittedName>
</protein>
<feature type="transmembrane region" description="Helical" evidence="1">
    <location>
        <begin position="430"/>
        <end position="451"/>
    </location>
</feature>
<keyword evidence="3" id="KW-1185">Reference proteome</keyword>
<evidence type="ECO:0000256" key="1">
    <source>
        <dbReference type="SAM" id="Phobius"/>
    </source>
</evidence>
<feature type="transmembrane region" description="Helical" evidence="1">
    <location>
        <begin position="463"/>
        <end position="489"/>
    </location>
</feature>
<keyword evidence="1" id="KW-0812">Transmembrane</keyword>